<evidence type="ECO:0000313" key="2">
    <source>
        <dbReference type="EMBL" id="CAB4948716.1"/>
    </source>
</evidence>
<dbReference type="AlphaFoldDB" id="A0A6J7JZB4"/>
<organism evidence="2">
    <name type="scientific">freshwater metagenome</name>
    <dbReference type="NCBI Taxonomy" id="449393"/>
    <lineage>
        <taxon>unclassified sequences</taxon>
        <taxon>metagenomes</taxon>
        <taxon>ecological metagenomes</taxon>
    </lineage>
</organism>
<accession>A0A6J7JZB4</accession>
<keyword evidence="1" id="KW-0472">Membrane</keyword>
<feature type="transmembrane region" description="Helical" evidence="1">
    <location>
        <begin position="12"/>
        <end position="33"/>
    </location>
</feature>
<gene>
    <name evidence="2" type="ORF">UFOPK3837_00285</name>
</gene>
<keyword evidence="1" id="KW-1133">Transmembrane helix</keyword>
<keyword evidence="1" id="KW-0812">Transmembrane</keyword>
<protein>
    <submittedName>
        <fullName evidence="2">Unannotated protein</fullName>
    </submittedName>
</protein>
<reference evidence="2" key="1">
    <citation type="submission" date="2020-05" db="EMBL/GenBank/DDBJ databases">
        <authorList>
            <person name="Chiriac C."/>
            <person name="Salcher M."/>
            <person name="Ghai R."/>
            <person name="Kavagutti S V."/>
        </authorList>
    </citation>
    <scope>NUCLEOTIDE SEQUENCE</scope>
</reference>
<dbReference type="EMBL" id="CAFBNO010000005">
    <property type="protein sequence ID" value="CAB4948716.1"/>
    <property type="molecule type" value="Genomic_DNA"/>
</dbReference>
<sequence>MRQRNFSDQCGNAVIEFVGFAFLVFAPIATFAATDTMKWIQKIEVTTSATQLARAYAISPDAFVRLESLLQSEYRGLVVAVSTSKGFVEVRVRLEDQVASSRQFL</sequence>
<proteinExistence type="predicted"/>
<evidence type="ECO:0000256" key="1">
    <source>
        <dbReference type="SAM" id="Phobius"/>
    </source>
</evidence>
<name>A0A6J7JZB4_9ZZZZ</name>